<accession>A0A7R9QUU6</accession>
<feature type="domain" description="BTB" evidence="2">
    <location>
        <begin position="328"/>
        <end position="423"/>
    </location>
</feature>
<dbReference type="PANTHER" id="PTHR24413">
    <property type="entry name" value="SPECKLE-TYPE POZ PROTEIN"/>
    <property type="match status" value="1"/>
</dbReference>
<feature type="repeat" description="RCC1" evidence="1">
    <location>
        <begin position="29"/>
        <end position="78"/>
    </location>
</feature>
<dbReference type="Gene3D" id="3.30.710.10">
    <property type="entry name" value="Potassium Channel Kv1.1, Chain A"/>
    <property type="match status" value="2"/>
</dbReference>
<feature type="domain" description="BTB" evidence="2">
    <location>
        <begin position="161"/>
        <end position="271"/>
    </location>
</feature>
<dbReference type="CDD" id="cd14733">
    <property type="entry name" value="BACK"/>
    <property type="match status" value="1"/>
</dbReference>
<evidence type="ECO:0000313" key="4">
    <source>
        <dbReference type="Proteomes" id="UP000728032"/>
    </source>
</evidence>
<dbReference type="EMBL" id="OC930319">
    <property type="protein sequence ID" value="CAD7658653.1"/>
    <property type="molecule type" value="Genomic_DNA"/>
</dbReference>
<dbReference type="AlphaFoldDB" id="A0A7R9QUU6"/>
<sequence>MEPLDGLEGVAIRKAVCGPNHTLLLSTDGYMYALGGNNWGQIGNGTQRNQSTPVLIAPEMRFKDIVVHYDHTLSIGVSVHNEYYVWGMVGFFTPRIVPESMASHTVYDIYANYCCINKTYETIVFPEANGTDLMTNKTSIGGHCVGKGVSLVANHFKDSINYCKTIGSDVKVLNCDHNLMDNNNTNTCEPLSTSGSVGTDNHSISLKSKSNNNEIRIKDYSYEAFYTFLQFLYGMNPDINDSNRNGVSKLATLYSESILQEMCEQRMSEEVVIDLSNICSLYERAVNEKSIDLEKSCVEFAKNNFKDICKLDSFDTMPEDLSKQLMRSTISKAFDGSTISKAFDGSIQNKKFWETECQQNLMNENEIHIKSYSYETFVSLLMYFYGLTPEVNDRNCTQLLKLAKEYGELELKDMCLQYLAKYM</sequence>
<proteinExistence type="predicted"/>
<evidence type="ECO:0000256" key="1">
    <source>
        <dbReference type="PROSITE-ProRule" id="PRU00235"/>
    </source>
</evidence>
<dbReference type="InterPro" id="IPR011333">
    <property type="entry name" value="SKP1/BTB/POZ_sf"/>
</dbReference>
<dbReference type="InterPro" id="IPR009091">
    <property type="entry name" value="RCC1/BLIP-II"/>
</dbReference>
<dbReference type="InterPro" id="IPR000408">
    <property type="entry name" value="Reg_chr_condens"/>
</dbReference>
<protein>
    <recommendedName>
        <fullName evidence="2">BTB domain-containing protein</fullName>
    </recommendedName>
</protein>
<name>A0A7R9QUU6_9ACAR</name>
<dbReference type="SUPFAM" id="SSF54695">
    <property type="entry name" value="POZ domain"/>
    <property type="match status" value="2"/>
</dbReference>
<evidence type="ECO:0000313" key="3">
    <source>
        <dbReference type="EMBL" id="CAD7658653.1"/>
    </source>
</evidence>
<dbReference type="Gene3D" id="2.130.10.30">
    <property type="entry name" value="Regulator of chromosome condensation 1/beta-lactamase-inhibitor protein II"/>
    <property type="match status" value="1"/>
</dbReference>
<dbReference type="InterPro" id="IPR000210">
    <property type="entry name" value="BTB/POZ_dom"/>
</dbReference>
<dbReference type="Proteomes" id="UP000728032">
    <property type="component" value="Unassembled WGS sequence"/>
</dbReference>
<dbReference type="SMART" id="SM00225">
    <property type="entry name" value="BTB"/>
    <property type="match status" value="2"/>
</dbReference>
<dbReference type="EMBL" id="CAJPVJ010015494">
    <property type="protein sequence ID" value="CAG2175839.1"/>
    <property type="molecule type" value="Genomic_DNA"/>
</dbReference>
<organism evidence="3">
    <name type="scientific">Oppiella nova</name>
    <dbReference type="NCBI Taxonomy" id="334625"/>
    <lineage>
        <taxon>Eukaryota</taxon>
        <taxon>Metazoa</taxon>
        <taxon>Ecdysozoa</taxon>
        <taxon>Arthropoda</taxon>
        <taxon>Chelicerata</taxon>
        <taxon>Arachnida</taxon>
        <taxon>Acari</taxon>
        <taxon>Acariformes</taxon>
        <taxon>Sarcoptiformes</taxon>
        <taxon>Oribatida</taxon>
        <taxon>Brachypylina</taxon>
        <taxon>Oppioidea</taxon>
        <taxon>Oppiidae</taxon>
        <taxon>Oppiella</taxon>
    </lineage>
</organism>
<dbReference type="PROSITE" id="PS50012">
    <property type="entry name" value="RCC1_3"/>
    <property type="match status" value="1"/>
</dbReference>
<keyword evidence="4" id="KW-1185">Reference proteome</keyword>
<evidence type="ECO:0000259" key="2">
    <source>
        <dbReference type="SMART" id="SM00225"/>
    </source>
</evidence>
<gene>
    <name evidence="3" type="ORF">ONB1V03_LOCUS15274</name>
</gene>
<dbReference type="SUPFAM" id="SSF50985">
    <property type="entry name" value="RCC1/BLIP-II"/>
    <property type="match status" value="1"/>
</dbReference>
<reference evidence="3" key="1">
    <citation type="submission" date="2020-11" db="EMBL/GenBank/DDBJ databases">
        <authorList>
            <person name="Tran Van P."/>
        </authorList>
    </citation>
    <scope>NUCLEOTIDE SEQUENCE</scope>
</reference>
<dbReference type="Pfam" id="PF00415">
    <property type="entry name" value="RCC1"/>
    <property type="match status" value="1"/>
</dbReference>
<dbReference type="Pfam" id="PF00651">
    <property type="entry name" value="BTB"/>
    <property type="match status" value="2"/>
</dbReference>